<evidence type="ECO:0000256" key="8">
    <source>
        <dbReference type="ARBA" id="ARBA00049244"/>
    </source>
</evidence>
<dbReference type="InterPro" id="IPR008921">
    <property type="entry name" value="DNA_pol3_clamp-load_cplx_C"/>
</dbReference>
<evidence type="ECO:0000256" key="5">
    <source>
        <dbReference type="ARBA" id="ARBA00022705"/>
    </source>
</evidence>
<dbReference type="NCBIfam" id="TIGR01128">
    <property type="entry name" value="holA"/>
    <property type="match status" value="1"/>
</dbReference>
<dbReference type="GO" id="GO:0003887">
    <property type="term" value="F:DNA-directed DNA polymerase activity"/>
    <property type="evidence" value="ECO:0007669"/>
    <property type="project" value="UniProtKB-UniRule"/>
</dbReference>
<dbReference type="GO" id="GO:0009360">
    <property type="term" value="C:DNA polymerase III complex"/>
    <property type="evidence" value="ECO:0007669"/>
    <property type="project" value="UniProtKB-UniRule"/>
</dbReference>
<dbReference type="PANTHER" id="PTHR34388">
    <property type="entry name" value="DNA POLYMERASE III SUBUNIT DELTA"/>
    <property type="match status" value="1"/>
</dbReference>
<name>A0A063XZU2_9GAMM</name>
<dbReference type="AlphaFoldDB" id="A0A063XZU2"/>
<dbReference type="Proteomes" id="UP000027318">
    <property type="component" value="Unassembled WGS sequence"/>
</dbReference>
<dbReference type="OrthoDB" id="9770982at2"/>
<keyword evidence="3 12" id="KW-0808">Transferase</keyword>
<dbReference type="STRING" id="267850.ADINL_1906"/>
<proteinExistence type="inferred from homology"/>
<keyword evidence="4 12" id="KW-0548">Nucleotidyltransferase</keyword>
<comment type="catalytic activity">
    <reaction evidence="8">
        <text>DNA(n) + a 2'-deoxyribonucleoside 5'-triphosphate = DNA(n+1) + diphosphate</text>
        <dbReference type="Rhea" id="RHEA:22508"/>
        <dbReference type="Rhea" id="RHEA-COMP:17339"/>
        <dbReference type="Rhea" id="RHEA-COMP:17340"/>
        <dbReference type="ChEBI" id="CHEBI:33019"/>
        <dbReference type="ChEBI" id="CHEBI:61560"/>
        <dbReference type="ChEBI" id="CHEBI:173112"/>
        <dbReference type="EC" id="2.7.7.7"/>
    </reaction>
</comment>
<evidence type="ECO:0000259" key="11">
    <source>
        <dbReference type="Pfam" id="PF21694"/>
    </source>
</evidence>
<evidence type="ECO:0000256" key="6">
    <source>
        <dbReference type="ARBA" id="ARBA00022932"/>
    </source>
</evidence>
<dbReference type="EMBL" id="JMSZ01000028">
    <property type="protein sequence ID" value="KDE39628.1"/>
    <property type="molecule type" value="Genomic_DNA"/>
</dbReference>
<dbReference type="PATRIC" id="fig|267850.7.peg.1875"/>
<dbReference type="Gene3D" id="1.20.272.10">
    <property type="match status" value="1"/>
</dbReference>
<feature type="domain" description="DNA polymerase III delta subunit-like C-terminal" evidence="11">
    <location>
        <begin position="213"/>
        <end position="319"/>
    </location>
</feature>
<dbReference type="PANTHER" id="PTHR34388:SF1">
    <property type="entry name" value="DNA POLYMERASE III SUBUNIT DELTA"/>
    <property type="match status" value="1"/>
</dbReference>
<dbReference type="Pfam" id="PF06144">
    <property type="entry name" value="DNA_pol3_delta"/>
    <property type="match status" value="1"/>
</dbReference>
<dbReference type="SUPFAM" id="SSF52540">
    <property type="entry name" value="P-loop containing nucleoside triphosphate hydrolases"/>
    <property type="match status" value="1"/>
</dbReference>
<dbReference type="InterPro" id="IPR005790">
    <property type="entry name" value="DNA_polIII_delta"/>
</dbReference>
<evidence type="ECO:0000256" key="9">
    <source>
        <dbReference type="NCBIfam" id="TIGR01128"/>
    </source>
</evidence>
<keyword evidence="13" id="KW-1185">Reference proteome</keyword>
<organism evidence="12 13">
    <name type="scientific">Nitrincola lacisaponensis</name>
    <dbReference type="NCBI Taxonomy" id="267850"/>
    <lineage>
        <taxon>Bacteria</taxon>
        <taxon>Pseudomonadati</taxon>
        <taxon>Pseudomonadota</taxon>
        <taxon>Gammaproteobacteria</taxon>
        <taxon>Oceanospirillales</taxon>
        <taxon>Oceanospirillaceae</taxon>
        <taxon>Nitrincola</taxon>
    </lineage>
</organism>
<gene>
    <name evidence="12" type="ORF">ADINL_1906</name>
</gene>
<evidence type="ECO:0000256" key="2">
    <source>
        <dbReference type="ARBA" id="ARBA00017703"/>
    </source>
</evidence>
<protein>
    <recommendedName>
        <fullName evidence="2 9">DNA polymerase III subunit delta</fullName>
        <ecNumber evidence="1 9">2.7.7.7</ecNumber>
    </recommendedName>
</protein>
<keyword evidence="5" id="KW-0235">DNA replication</keyword>
<evidence type="ECO:0000256" key="3">
    <source>
        <dbReference type="ARBA" id="ARBA00022679"/>
    </source>
</evidence>
<dbReference type="Gene3D" id="1.10.8.60">
    <property type="match status" value="1"/>
</dbReference>
<dbReference type="InterPro" id="IPR048466">
    <property type="entry name" value="DNA_pol3_delta-like_C"/>
</dbReference>
<dbReference type="Pfam" id="PF21694">
    <property type="entry name" value="DNA_pol3_delta_C"/>
    <property type="match status" value="1"/>
</dbReference>
<dbReference type="RefSeq" id="WP_036547013.1">
    <property type="nucleotide sequence ID" value="NZ_JMSZ01000028.1"/>
</dbReference>
<keyword evidence="6" id="KW-0239">DNA-directed DNA polymerase</keyword>
<sequence length="345" mass="38792">MKTRSDQLQNVLQRYQGADVFLVLGDEPLQSQEASDALRRWLRSQGYSERDLHHADGHFSWERILLGTNELSLFAERKLVEIRLGGHKINKADGQLLLAWLKDPAPDTALLIVLDKADAASRKSAWFKQIEAQGLLVEVHTPDATQLPQWLAQRAVQQGLQLDADALHVLSERIEGNLLAAHQELAKLHLLFPNEQISAEQVIASVSDSSRYDVFALTEAALAQQPERCEKILTALIHEGLEAPVVLWALTREIRTVYTVQQGLQQGQPYDNLCQKERIWGKRKTLVRKASQQLQAGTLEQMLQSASLADQAIKGMRDDNPWLIIRHITLKLAGINLLPVQMDSL</sequence>
<dbReference type="InterPro" id="IPR010372">
    <property type="entry name" value="DNA_pol3_delta_N"/>
</dbReference>
<comment type="caution">
    <text evidence="12">The sequence shown here is derived from an EMBL/GenBank/DDBJ whole genome shotgun (WGS) entry which is preliminary data.</text>
</comment>
<dbReference type="GO" id="GO:0006261">
    <property type="term" value="P:DNA-templated DNA replication"/>
    <property type="evidence" value="ECO:0007669"/>
    <property type="project" value="TreeGrafter"/>
</dbReference>
<dbReference type="SUPFAM" id="SSF48019">
    <property type="entry name" value="post-AAA+ oligomerization domain-like"/>
    <property type="match status" value="1"/>
</dbReference>
<evidence type="ECO:0000259" key="10">
    <source>
        <dbReference type="Pfam" id="PF06144"/>
    </source>
</evidence>
<dbReference type="EC" id="2.7.7.7" evidence="1 9"/>
<evidence type="ECO:0000256" key="1">
    <source>
        <dbReference type="ARBA" id="ARBA00012417"/>
    </source>
</evidence>
<evidence type="ECO:0000313" key="13">
    <source>
        <dbReference type="Proteomes" id="UP000027318"/>
    </source>
</evidence>
<dbReference type="Gene3D" id="3.40.50.300">
    <property type="entry name" value="P-loop containing nucleotide triphosphate hydrolases"/>
    <property type="match status" value="1"/>
</dbReference>
<evidence type="ECO:0000256" key="4">
    <source>
        <dbReference type="ARBA" id="ARBA00022695"/>
    </source>
</evidence>
<evidence type="ECO:0000313" key="12">
    <source>
        <dbReference type="EMBL" id="KDE39628.1"/>
    </source>
</evidence>
<comment type="similarity">
    <text evidence="7">Belongs to the DNA polymerase HolA subunit family.</text>
</comment>
<dbReference type="GO" id="GO:0003677">
    <property type="term" value="F:DNA binding"/>
    <property type="evidence" value="ECO:0007669"/>
    <property type="project" value="InterPro"/>
</dbReference>
<dbReference type="InterPro" id="IPR027417">
    <property type="entry name" value="P-loop_NTPase"/>
</dbReference>
<dbReference type="CDD" id="cd18138">
    <property type="entry name" value="HLD_clamp_pol_III_delta"/>
    <property type="match status" value="1"/>
</dbReference>
<evidence type="ECO:0000256" key="7">
    <source>
        <dbReference type="ARBA" id="ARBA00034754"/>
    </source>
</evidence>
<reference evidence="12 13" key="1">
    <citation type="journal article" date="2005" name="Int. J. Syst. Evol. Microbiol.">
        <title>Nitrincola lacisaponensis gen. nov., sp. nov., a novel alkaliphilic bacterium isolated from an alkaline, saline lake.</title>
        <authorList>
            <person name="Dimitriu P.A."/>
            <person name="Shukla S.K."/>
            <person name="Conradt J."/>
            <person name="Marquez M.C."/>
            <person name="Ventosa A."/>
            <person name="Maglia A."/>
            <person name="Peyton B.M."/>
            <person name="Pinkart H.C."/>
            <person name="Mormile M.R."/>
        </authorList>
    </citation>
    <scope>NUCLEOTIDE SEQUENCE [LARGE SCALE GENOMIC DNA]</scope>
    <source>
        <strain evidence="12 13">4CA</strain>
    </source>
</reference>
<accession>A0A063XZU2</accession>
<feature type="domain" description="DNA polymerase III delta N-terminal" evidence="10">
    <location>
        <begin position="22"/>
        <end position="139"/>
    </location>
</feature>